<accession>A0A914V117</accession>
<sequence>MPIARAGHSRYQLMKDLWKINPKERPPFRYCKREIWKQLKKSCPQMAAHYENENMDYTRVVLSSKLSSFEVSNEASPWSKLQCAPRKVMIAPAELKSNSPAVFKRRDESVCLMHAHPIQSKSIPQGIGYRKIYLVACIAL</sequence>
<dbReference type="AlphaFoldDB" id="A0A914V117"/>
<evidence type="ECO:0000313" key="1">
    <source>
        <dbReference type="Proteomes" id="UP000887566"/>
    </source>
</evidence>
<organism evidence="1 2">
    <name type="scientific">Plectus sambesii</name>
    <dbReference type="NCBI Taxonomy" id="2011161"/>
    <lineage>
        <taxon>Eukaryota</taxon>
        <taxon>Metazoa</taxon>
        <taxon>Ecdysozoa</taxon>
        <taxon>Nematoda</taxon>
        <taxon>Chromadorea</taxon>
        <taxon>Plectida</taxon>
        <taxon>Plectina</taxon>
        <taxon>Plectoidea</taxon>
        <taxon>Plectidae</taxon>
        <taxon>Plectus</taxon>
    </lineage>
</organism>
<reference evidence="2" key="1">
    <citation type="submission" date="2022-11" db="UniProtKB">
        <authorList>
            <consortium name="WormBaseParasite"/>
        </authorList>
    </citation>
    <scope>IDENTIFICATION</scope>
</reference>
<protein>
    <submittedName>
        <fullName evidence="2">Uncharacterized protein</fullName>
    </submittedName>
</protein>
<evidence type="ECO:0000313" key="2">
    <source>
        <dbReference type="WBParaSite" id="PSAMB.scaffold14360size1912.g36011.t1"/>
    </source>
</evidence>
<dbReference type="Proteomes" id="UP000887566">
    <property type="component" value="Unplaced"/>
</dbReference>
<name>A0A914V117_9BILA</name>
<dbReference type="WBParaSite" id="PSAMB.scaffold14360size1912.g36011.t1">
    <property type="protein sequence ID" value="PSAMB.scaffold14360size1912.g36011.t1"/>
    <property type="gene ID" value="PSAMB.scaffold14360size1912.g36011"/>
</dbReference>
<keyword evidence="1" id="KW-1185">Reference proteome</keyword>
<proteinExistence type="predicted"/>